<dbReference type="GO" id="GO:0006633">
    <property type="term" value="P:fatty acid biosynthetic process"/>
    <property type="evidence" value="ECO:0007669"/>
    <property type="project" value="TreeGrafter"/>
</dbReference>
<comment type="caution">
    <text evidence="5">The sequence shown here is derived from an EMBL/GenBank/DDBJ whole genome shotgun (WGS) entry which is preliminary data.</text>
</comment>
<evidence type="ECO:0000256" key="1">
    <source>
        <dbReference type="ARBA" id="ARBA00008467"/>
    </source>
</evidence>
<dbReference type="PROSITE" id="PS52004">
    <property type="entry name" value="KS3_2"/>
    <property type="match status" value="1"/>
</dbReference>
<proteinExistence type="inferred from homology"/>
<keyword evidence="6" id="KW-1185">Reference proteome</keyword>
<evidence type="ECO:0000313" key="6">
    <source>
        <dbReference type="Proteomes" id="UP001209229"/>
    </source>
</evidence>
<dbReference type="GO" id="GO:0005829">
    <property type="term" value="C:cytosol"/>
    <property type="evidence" value="ECO:0007669"/>
    <property type="project" value="TreeGrafter"/>
</dbReference>
<dbReference type="SMART" id="SM00825">
    <property type="entry name" value="PKS_KS"/>
    <property type="match status" value="1"/>
</dbReference>
<dbReference type="PANTHER" id="PTHR11712">
    <property type="entry name" value="POLYKETIDE SYNTHASE-RELATED"/>
    <property type="match status" value="1"/>
</dbReference>
<comment type="similarity">
    <text evidence="1 3">Belongs to the thiolase-like superfamily. Beta-ketoacyl-ACP synthases family.</text>
</comment>
<dbReference type="CDD" id="cd00834">
    <property type="entry name" value="KAS_I_II"/>
    <property type="match status" value="1"/>
</dbReference>
<dbReference type="Gene3D" id="3.40.47.10">
    <property type="match status" value="1"/>
</dbReference>
<dbReference type="Pfam" id="PF00109">
    <property type="entry name" value="ketoacyl-synt"/>
    <property type="match status" value="1"/>
</dbReference>
<evidence type="ECO:0000259" key="4">
    <source>
        <dbReference type="PROSITE" id="PS52004"/>
    </source>
</evidence>
<sequence>MNLPKQEKVHITGMGIISALGKNVKENLDSILDGKSGIRKIQYLDTVHKDKFHVAEVPYTNGELHELAGIPLMDYFPRTTLLASIAVKEALQDSNYSDDTDIRTGLVMGTTVGGMDVAETNYRVEADKPKYWVACQNKSYTADYLAEQFGINDFVTTITTACSSSANAIMIGCELIKNNQLDRVIVGGSDSLCKYTLNGFNTLMILSEEPCTPFDEDRKGLTLGEGAGFLVLESEALVKKYNKKSYAVVSGYSNKNDAFHQTATSENGNGPFLCMSDALEMAELLPKDINYINAHGTGTPNNDLTESIAIERVFGEQYPPFSSLKPFIGHTLGAAGGIEAIFSVLCINKQIIYPSLNFKNPISEVEVKPNDTLKKAKITHVMSNSFGFGGNDTTVILSQS</sequence>
<dbReference type="InterPro" id="IPR014030">
    <property type="entry name" value="Ketoacyl_synth_N"/>
</dbReference>
<keyword evidence="2 3" id="KW-0808">Transferase</keyword>
<dbReference type="InterPro" id="IPR000794">
    <property type="entry name" value="Beta-ketoacyl_synthase"/>
</dbReference>
<reference evidence="5" key="1">
    <citation type="submission" date="2022-10" db="EMBL/GenBank/DDBJ databases">
        <authorList>
            <person name="Yu W.X."/>
        </authorList>
    </citation>
    <scope>NUCLEOTIDE SEQUENCE</scope>
    <source>
        <strain evidence="5">AAT</strain>
    </source>
</reference>
<evidence type="ECO:0000256" key="2">
    <source>
        <dbReference type="ARBA" id="ARBA00022679"/>
    </source>
</evidence>
<dbReference type="Pfam" id="PF02801">
    <property type="entry name" value="Ketoacyl-synt_C"/>
    <property type="match status" value="1"/>
</dbReference>
<dbReference type="InterPro" id="IPR020841">
    <property type="entry name" value="PKS_Beta-ketoAc_synthase_dom"/>
</dbReference>
<dbReference type="GO" id="GO:0004315">
    <property type="term" value="F:3-oxoacyl-[acyl-carrier-protein] synthase activity"/>
    <property type="evidence" value="ECO:0007669"/>
    <property type="project" value="TreeGrafter"/>
</dbReference>
<dbReference type="InterPro" id="IPR014031">
    <property type="entry name" value="Ketoacyl_synth_C"/>
</dbReference>
<feature type="domain" description="Ketosynthase family 3 (KS3)" evidence="4">
    <location>
        <begin position="6"/>
        <end position="399"/>
    </location>
</feature>
<accession>A0AAE3M455</accession>
<dbReference type="AlphaFoldDB" id="A0AAE3M455"/>
<dbReference type="PANTHER" id="PTHR11712:SF336">
    <property type="entry name" value="3-OXOACYL-[ACYL-CARRIER-PROTEIN] SYNTHASE, MITOCHONDRIAL"/>
    <property type="match status" value="1"/>
</dbReference>
<dbReference type="Proteomes" id="UP001209229">
    <property type="component" value="Unassembled WGS sequence"/>
</dbReference>
<dbReference type="RefSeq" id="WP_301190343.1">
    <property type="nucleotide sequence ID" value="NZ_JAPDPJ010000018.1"/>
</dbReference>
<gene>
    <name evidence="5" type="ORF">OM075_09890</name>
</gene>
<protein>
    <submittedName>
        <fullName evidence="5">Beta-ketoacyl-[acyl-carrier-protein] synthase family protein</fullName>
    </submittedName>
</protein>
<evidence type="ECO:0000256" key="3">
    <source>
        <dbReference type="RuleBase" id="RU003694"/>
    </source>
</evidence>
<evidence type="ECO:0000313" key="5">
    <source>
        <dbReference type="EMBL" id="MCW3786779.1"/>
    </source>
</evidence>
<name>A0AAE3M455_9BACT</name>
<organism evidence="5 6">
    <name type="scientific">Plebeiibacterium sediminum</name>
    <dbReference type="NCBI Taxonomy" id="2992112"/>
    <lineage>
        <taxon>Bacteria</taxon>
        <taxon>Pseudomonadati</taxon>
        <taxon>Bacteroidota</taxon>
        <taxon>Bacteroidia</taxon>
        <taxon>Marinilabiliales</taxon>
        <taxon>Marinilabiliaceae</taxon>
        <taxon>Plebeiibacterium</taxon>
    </lineage>
</organism>
<dbReference type="SUPFAM" id="SSF53901">
    <property type="entry name" value="Thiolase-like"/>
    <property type="match status" value="1"/>
</dbReference>
<dbReference type="InterPro" id="IPR016039">
    <property type="entry name" value="Thiolase-like"/>
</dbReference>
<dbReference type="EMBL" id="JAPDPJ010000018">
    <property type="protein sequence ID" value="MCW3786779.1"/>
    <property type="molecule type" value="Genomic_DNA"/>
</dbReference>